<dbReference type="Proteomes" id="UP000002791">
    <property type="component" value="Chromosome"/>
</dbReference>
<dbReference type="RefSeq" id="WP_005459659.1">
    <property type="nucleotide sequence ID" value="NZ_CM001440.1"/>
</dbReference>
<keyword evidence="2" id="KW-1185">Reference proteome</keyword>
<dbReference type="AlphaFoldDB" id="H5XRB7"/>
<dbReference type="Pfam" id="PF04978">
    <property type="entry name" value="MST"/>
    <property type="match status" value="1"/>
</dbReference>
<dbReference type="STRING" id="882082.SaccyDRAFT_4590"/>
<dbReference type="InterPro" id="IPR007061">
    <property type="entry name" value="MST-like"/>
</dbReference>
<dbReference type="OrthoDB" id="2363925at2"/>
<dbReference type="InterPro" id="IPR034660">
    <property type="entry name" value="DinB/YfiT-like"/>
</dbReference>
<accession>H5XRB7</accession>
<dbReference type="NCBIfam" id="NF047843">
    <property type="entry name" value="MST_Rv0443"/>
    <property type="match status" value="1"/>
</dbReference>
<evidence type="ECO:0000313" key="1">
    <source>
        <dbReference type="EMBL" id="EHR63398.1"/>
    </source>
</evidence>
<gene>
    <name evidence="1" type="ORF">SaccyDRAFT_4590</name>
</gene>
<name>H5XRB7_9PSEU</name>
<evidence type="ECO:0000313" key="2">
    <source>
        <dbReference type="Proteomes" id="UP000002791"/>
    </source>
</evidence>
<evidence type="ECO:0008006" key="3">
    <source>
        <dbReference type="Google" id="ProtNLM"/>
    </source>
</evidence>
<sequence>MDSVDVLIDGFGRVREVVHDAVRGLGAAELNHRVDSQANSIAWLLWHLTRVQDDHVSEVAEREQTWTAEGWHDRFGLSLAQDDTGFGHTSEDVAEVRVHSAKLLTGYYDAVHAHTVAYLDGITAEDLDTVVDETWTPPVTLGVRLVSVIADDLQHAGQAAFVRGLVLRR</sequence>
<dbReference type="Gene3D" id="1.20.120.450">
    <property type="entry name" value="dinb family like domain"/>
    <property type="match status" value="1"/>
</dbReference>
<dbReference type="EMBL" id="CM001440">
    <property type="protein sequence ID" value="EHR63398.1"/>
    <property type="molecule type" value="Genomic_DNA"/>
</dbReference>
<dbReference type="HOGENOM" id="CLU_133313_0_0_11"/>
<organism evidence="1 2">
    <name type="scientific">Saccharomonospora cyanea NA-134</name>
    <dbReference type="NCBI Taxonomy" id="882082"/>
    <lineage>
        <taxon>Bacteria</taxon>
        <taxon>Bacillati</taxon>
        <taxon>Actinomycetota</taxon>
        <taxon>Actinomycetes</taxon>
        <taxon>Pseudonocardiales</taxon>
        <taxon>Pseudonocardiaceae</taxon>
        <taxon>Saccharomonospora</taxon>
    </lineage>
</organism>
<protein>
    <recommendedName>
        <fullName evidence="3">DUF664 domain-containing protein</fullName>
    </recommendedName>
</protein>
<dbReference type="SUPFAM" id="SSF109854">
    <property type="entry name" value="DinB/YfiT-like putative metalloenzymes"/>
    <property type="match status" value="1"/>
</dbReference>
<proteinExistence type="predicted"/>
<reference evidence="1 2" key="1">
    <citation type="submission" date="2011-11" db="EMBL/GenBank/DDBJ databases">
        <title>The Noncontiguous Finished sequence of Saccharomonospora cyanea NA-134.</title>
        <authorList>
            <consortium name="US DOE Joint Genome Institute"/>
            <person name="Lucas S."/>
            <person name="Han J."/>
            <person name="Lapidus A."/>
            <person name="Cheng J.-F."/>
            <person name="Goodwin L."/>
            <person name="Pitluck S."/>
            <person name="Peters L."/>
            <person name="Ovchinnikova G."/>
            <person name="Lu M."/>
            <person name="Detter J.C."/>
            <person name="Han C."/>
            <person name="Tapia R."/>
            <person name="Land M."/>
            <person name="Hauser L."/>
            <person name="Kyrpides N."/>
            <person name="Ivanova N."/>
            <person name="Pagani I."/>
            <person name="Brambilla E.-M."/>
            <person name="Klenk H.-P."/>
            <person name="Woyke T."/>
        </authorList>
    </citation>
    <scope>NUCLEOTIDE SEQUENCE [LARGE SCALE GENOMIC DNA]</scope>
    <source>
        <strain evidence="1 2">NA-134</strain>
    </source>
</reference>
<dbReference type="eggNOG" id="COG2318">
    <property type="taxonomic scope" value="Bacteria"/>
</dbReference>